<evidence type="ECO:0000313" key="2">
    <source>
        <dbReference type="EMBL" id="CUK27603.1"/>
    </source>
</evidence>
<feature type="transmembrane region" description="Helical" evidence="1">
    <location>
        <begin position="315"/>
        <end position="334"/>
    </location>
</feature>
<keyword evidence="1" id="KW-0472">Membrane</keyword>
<dbReference type="AlphaFoldDB" id="A0A0P1IVG4"/>
<evidence type="ECO:0000256" key="1">
    <source>
        <dbReference type="SAM" id="Phobius"/>
    </source>
</evidence>
<dbReference type="InterPro" id="IPR014550">
    <property type="entry name" value="UCP028704_OpgC"/>
</dbReference>
<reference evidence="3" key="1">
    <citation type="submission" date="2015-09" db="EMBL/GenBank/DDBJ databases">
        <authorList>
            <person name="Rodrigo-Torres Lidia"/>
            <person name="Arahal R.David."/>
        </authorList>
    </citation>
    <scope>NUCLEOTIDE SEQUENCE [LARGE SCALE GENOMIC DNA]</scope>
    <source>
        <strain evidence="3">CECT 5114</strain>
    </source>
</reference>
<feature type="transmembrane region" description="Helical" evidence="1">
    <location>
        <begin position="79"/>
        <end position="100"/>
    </location>
</feature>
<feature type="transmembrane region" description="Helical" evidence="1">
    <location>
        <begin position="38"/>
        <end position="59"/>
    </location>
</feature>
<sequence length="401" mass="45303">MRIVGLDFTRSLAIFLAMASHAFNEAGLYTYLPAELSFYLKICMQLAPPVFIVLFGVMLELVYLPRMESGRAAAVSARLWTRALQCWLLYAISIFVLFLVRDDYSLMFSLSCIFFMGNSPYTEILKLYTVLLFLSPLLILIRIRFGLGLCILFAIAYQIAWPIGNGLAHAMADENAPIQFVRFVKFITGFGDTRVAGPSVLHGVSLMVAGWALTALLRKAILAQSPRASTLKTFEFDRQKLKLFFGLSFAFTVLTFFALPSSYISGIPNMELRMMSHPVYFICGTSVAYATAIFLVMVFDSWKFGSRELLNKLSFFGRTSLFTFAWGNILLYLINLTPDGPAETKIYALSLTLSIVLMSYGFDVLNKKSSWLADAISWFLRPFEVRVKTYFEKNQSEFQSN</sequence>
<dbReference type="EMBL" id="CYUE01000025">
    <property type="protein sequence ID" value="CUK27603.1"/>
    <property type="molecule type" value="Genomic_DNA"/>
</dbReference>
<dbReference type="RefSeq" id="WP_058316518.1">
    <property type="nucleotide sequence ID" value="NZ_CYTO01000024.1"/>
</dbReference>
<protein>
    <submittedName>
        <fullName evidence="2">OpgC protein</fullName>
    </submittedName>
</protein>
<gene>
    <name evidence="2" type="ORF">TA5114_03431</name>
</gene>
<organism evidence="2 3">
    <name type="scientific">Cognatishimia activa</name>
    <dbReference type="NCBI Taxonomy" id="1715691"/>
    <lineage>
        <taxon>Bacteria</taxon>
        <taxon>Pseudomonadati</taxon>
        <taxon>Pseudomonadota</taxon>
        <taxon>Alphaproteobacteria</taxon>
        <taxon>Rhodobacterales</taxon>
        <taxon>Paracoccaceae</taxon>
        <taxon>Cognatishimia</taxon>
    </lineage>
</organism>
<feature type="transmembrane region" description="Helical" evidence="1">
    <location>
        <begin position="12"/>
        <end position="32"/>
    </location>
</feature>
<feature type="transmembrane region" description="Helical" evidence="1">
    <location>
        <begin position="241"/>
        <end position="259"/>
    </location>
</feature>
<accession>A0A0P1IVG4</accession>
<dbReference type="STRING" id="1715691.TA5113_02570"/>
<keyword evidence="1" id="KW-0812">Transmembrane</keyword>
<evidence type="ECO:0000313" key="3">
    <source>
        <dbReference type="Proteomes" id="UP000051184"/>
    </source>
</evidence>
<keyword evidence="1" id="KW-1133">Transmembrane helix</keyword>
<feature type="transmembrane region" description="Helical" evidence="1">
    <location>
        <begin position="346"/>
        <end position="365"/>
    </location>
</feature>
<feature type="transmembrane region" description="Helical" evidence="1">
    <location>
        <begin position="200"/>
        <end position="221"/>
    </location>
</feature>
<feature type="transmembrane region" description="Helical" evidence="1">
    <location>
        <begin position="279"/>
        <end position="299"/>
    </location>
</feature>
<proteinExistence type="predicted"/>
<dbReference type="OrthoDB" id="8340583at2"/>
<feature type="transmembrane region" description="Helical" evidence="1">
    <location>
        <begin position="137"/>
        <end position="160"/>
    </location>
</feature>
<keyword evidence="3" id="KW-1185">Reference proteome</keyword>
<dbReference type="Pfam" id="PF10129">
    <property type="entry name" value="OpgC_C"/>
    <property type="match status" value="1"/>
</dbReference>
<name>A0A0P1IVG4_9RHOB</name>
<dbReference type="Proteomes" id="UP000051184">
    <property type="component" value="Unassembled WGS sequence"/>
</dbReference>